<dbReference type="STRING" id="869279.SE15_00740"/>
<keyword evidence="2" id="KW-1185">Reference proteome</keyword>
<proteinExistence type="predicted"/>
<gene>
    <name evidence="1" type="ORF">SE15_00740</name>
</gene>
<comment type="caution">
    <text evidence="1">The sequence shown here is derived from an EMBL/GenBank/DDBJ whole genome shotgun (WGS) entry which is preliminary data.</text>
</comment>
<dbReference type="AlphaFoldDB" id="A0A0P6XK25"/>
<dbReference type="EMBL" id="LGKO01000002">
    <property type="protein sequence ID" value="KPL83812.1"/>
    <property type="molecule type" value="Genomic_DNA"/>
</dbReference>
<sequence>MFQLNYVADGGAEQNLGSWTQTYDGKWESLDVDLSSLDGKSVQFILKVLNNGNSQDDLAFWLAPRVVR</sequence>
<reference evidence="1 2" key="1">
    <citation type="submission" date="2015-07" db="EMBL/GenBank/DDBJ databases">
        <title>Whole genome sequence of Thermanaerothrix daxensis DSM 23592.</title>
        <authorList>
            <person name="Hemp J."/>
            <person name="Ward L.M."/>
            <person name="Pace L.A."/>
            <person name="Fischer W.W."/>
        </authorList>
    </citation>
    <scope>NUCLEOTIDE SEQUENCE [LARGE SCALE GENOMIC DNA]</scope>
    <source>
        <strain evidence="1 2">GNS-1</strain>
    </source>
</reference>
<dbReference type="Proteomes" id="UP000050544">
    <property type="component" value="Unassembled WGS sequence"/>
</dbReference>
<organism evidence="1 2">
    <name type="scientific">Thermanaerothrix daxensis</name>
    <dbReference type="NCBI Taxonomy" id="869279"/>
    <lineage>
        <taxon>Bacteria</taxon>
        <taxon>Bacillati</taxon>
        <taxon>Chloroflexota</taxon>
        <taxon>Anaerolineae</taxon>
        <taxon>Anaerolineales</taxon>
        <taxon>Anaerolineaceae</taxon>
        <taxon>Thermanaerothrix</taxon>
    </lineage>
</organism>
<name>A0A0P6XK25_9CHLR</name>
<evidence type="ECO:0000313" key="1">
    <source>
        <dbReference type="EMBL" id="KPL83812.1"/>
    </source>
</evidence>
<accession>A0A0P6XK25</accession>
<evidence type="ECO:0000313" key="2">
    <source>
        <dbReference type="Proteomes" id="UP000050544"/>
    </source>
</evidence>
<protein>
    <submittedName>
        <fullName evidence="1">Uncharacterized protein</fullName>
    </submittedName>
</protein>